<dbReference type="RefSeq" id="WP_171607822.1">
    <property type="nucleotide sequence ID" value="NZ_WHPF01000006.1"/>
</dbReference>
<gene>
    <name evidence="1" type="ORF">GD597_10520</name>
</gene>
<evidence type="ECO:0000313" key="1">
    <source>
        <dbReference type="EMBL" id="NNV55893.1"/>
    </source>
</evidence>
<reference evidence="1" key="1">
    <citation type="submission" date="2019-10" db="EMBL/GenBank/DDBJ databases">
        <title>Draft genome sequence of Panacibacter sp. KCS-6.</title>
        <authorList>
            <person name="Yim K.J."/>
        </authorList>
    </citation>
    <scope>NUCLEOTIDE SEQUENCE</scope>
    <source>
        <strain evidence="1">KCS-6</strain>
    </source>
</reference>
<name>A0A8J8JTG3_9BACT</name>
<protein>
    <submittedName>
        <fullName evidence="1">Uncharacterized protein</fullName>
    </submittedName>
</protein>
<organism evidence="1 2">
    <name type="scientific">Limnovirga soli</name>
    <dbReference type="NCBI Taxonomy" id="2656915"/>
    <lineage>
        <taxon>Bacteria</taxon>
        <taxon>Pseudomonadati</taxon>
        <taxon>Bacteroidota</taxon>
        <taxon>Chitinophagia</taxon>
        <taxon>Chitinophagales</taxon>
        <taxon>Chitinophagaceae</taxon>
        <taxon>Limnovirga</taxon>
    </lineage>
</organism>
<evidence type="ECO:0000313" key="2">
    <source>
        <dbReference type="Proteomes" id="UP000598971"/>
    </source>
</evidence>
<proteinExistence type="predicted"/>
<dbReference type="AlphaFoldDB" id="A0A8J8JTG3"/>
<dbReference type="Proteomes" id="UP000598971">
    <property type="component" value="Unassembled WGS sequence"/>
</dbReference>
<dbReference type="EMBL" id="WHPF01000006">
    <property type="protein sequence ID" value="NNV55893.1"/>
    <property type="molecule type" value="Genomic_DNA"/>
</dbReference>
<keyword evidence="2" id="KW-1185">Reference proteome</keyword>
<accession>A0A8J8JTG3</accession>
<sequence>MQTTVAPSPVTLKNITWETNYNNKMGCLSMLHIDIKPSRMPQQSVIENTIIEIATADNSYPPTRYKLHWLQPMLLNNVPELVTYPSHAMSYVEFYKFLRQKYGPNICGATEMCVYYYLRCV</sequence>
<comment type="caution">
    <text evidence="1">The sequence shown here is derived from an EMBL/GenBank/DDBJ whole genome shotgun (WGS) entry which is preliminary data.</text>
</comment>